<dbReference type="InterPro" id="IPR003660">
    <property type="entry name" value="HAMP_dom"/>
</dbReference>
<dbReference type="Pfam" id="PF16527">
    <property type="entry name" value="CpxA_peri"/>
    <property type="match status" value="1"/>
</dbReference>
<dbReference type="SMART" id="SM00304">
    <property type="entry name" value="HAMP"/>
    <property type="match status" value="1"/>
</dbReference>
<evidence type="ECO:0000256" key="12">
    <source>
        <dbReference type="ARBA" id="ARBA00023012"/>
    </source>
</evidence>
<keyword evidence="5" id="KW-0597">Phosphoprotein</keyword>
<feature type="domain" description="HAMP" evidence="16">
    <location>
        <begin position="183"/>
        <end position="238"/>
    </location>
</feature>
<dbReference type="FunFam" id="3.30.565.10:FF:000011">
    <property type="entry name" value="Sensor histidine kinase CpxA"/>
    <property type="match status" value="1"/>
</dbReference>
<evidence type="ECO:0000256" key="4">
    <source>
        <dbReference type="ARBA" id="ARBA00022475"/>
    </source>
</evidence>
<dbReference type="SMART" id="SM00388">
    <property type="entry name" value="HisKA"/>
    <property type="match status" value="1"/>
</dbReference>
<comment type="subcellular location">
    <subcellularLocation>
        <location evidence="2">Cell membrane</location>
        <topology evidence="2">Multi-pass membrane protein</topology>
    </subcellularLocation>
</comment>
<evidence type="ECO:0000259" key="15">
    <source>
        <dbReference type="PROSITE" id="PS50109"/>
    </source>
</evidence>
<dbReference type="InterPro" id="IPR005467">
    <property type="entry name" value="His_kinase_dom"/>
</dbReference>
<dbReference type="Pfam" id="PF00512">
    <property type="entry name" value="HisKA"/>
    <property type="match status" value="1"/>
</dbReference>
<dbReference type="RefSeq" id="WP_240591477.1">
    <property type="nucleotide sequence ID" value="NZ_JAKUDL010000004.1"/>
</dbReference>
<keyword evidence="10 17" id="KW-0067">ATP-binding</keyword>
<evidence type="ECO:0000313" key="18">
    <source>
        <dbReference type="Proteomes" id="UP001297581"/>
    </source>
</evidence>
<sequence>MKTATLPNRLFIKLLLGFWLCSSVVLVAVGSLPLLQQRQESAPVPRELFQALERVAQAIEADPELMNPERLRRWERSRHADGKPMRIFITGEEGRILGERQPRSLRKFILLAEEAERPIMYQFRDEMVFGPKEFHVDGKEYRLYGRVPGQHPRPLFLFFIEHKLLTLGLAVLVSGLLCGLLAWHLGRPLKVLKQSADALARGDLGSRVDAATLNRRDELGQLGHAFNAMAEAIEQQVNNQQRLMGDISHELRTPLTRLQLALALARKRGQDSNELSRIAHEAEQLDALIAELLTLSRVTMGATEAKVDCELAETLGQVLDDAEFEASECGKHLAIEMDDNLRLSHSPKLLARAVENLLRNAIRYAKLQVSLTVADSPAQVEIQICDDGPGVAEAELEAIFRPFYRTDKSRERESGGWGLGLAITAAAIEAQGGSISAHNRPTGGLCVAIRLPR</sequence>
<dbReference type="SUPFAM" id="SSF158472">
    <property type="entry name" value="HAMP domain-like"/>
    <property type="match status" value="1"/>
</dbReference>
<evidence type="ECO:0000256" key="1">
    <source>
        <dbReference type="ARBA" id="ARBA00000085"/>
    </source>
</evidence>
<dbReference type="SUPFAM" id="SSF55874">
    <property type="entry name" value="ATPase domain of HSP90 chaperone/DNA topoisomerase II/histidine kinase"/>
    <property type="match status" value="1"/>
</dbReference>
<dbReference type="Pfam" id="PF02518">
    <property type="entry name" value="HATPase_c"/>
    <property type="match status" value="1"/>
</dbReference>
<dbReference type="InterPro" id="IPR050398">
    <property type="entry name" value="HssS/ArlS-like"/>
</dbReference>
<proteinExistence type="predicted"/>
<evidence type="ECO:0000256" key="8">
    <source>
        <dbReference type="ARBA" id="ARBA00022741"/>
    </source>
</evidence>
<dbReference type="SUPFAM" id="SSF47384">
    <property type="entry name" value="Homodimeric domain of signal transducing histidine kinase"/>
    <property type="match status" value="1"/>
</dbReference>
<keyword evidence="18" id="KW-1185">Reference proteome</keyword>
<keyword evidence="12" id="KW-0902">Two-component regulatory system</keyword>
<accession>A0AAJ1F0I6</accession>
<dbReference type="Pfam" id="PF00672">
    <property type="entry name" value="HAMP"/>
    <property type="match status" value="1"/>
</dbReference>
<evidence type="ECO:0000256" key="7">
    <source>
        <dbReference type="ARBA" id="ARBA00022692"/>
    </source>
</evidence>
<organism evidence="17 18">
    <name type="scientific">Shewanella zhuhaiensis</name>
    <dbReference type="NCBI Taxonomy" id="2919576"/>
    <lineage>
        <taxon>Bacteria</taxon>
        <taxon>Pseudomonadati</taxon>
        <taxon>Pseudomonadota</taxon>
        <taxon>Gammaproteobacteria</taxon>
        <taxon>Alteromonadales</taxon>
        <taxon>Shewanellaceae</taxon>
        <taxon>Shewanella</taxon>
    </lineage>
</organism>
<dbReference type="Proteomes" id="UP001297581">
    <property type="component" value="Unassembled WGS sequence"/>
</dbReference>
<dbReference type="SMART" id="SM00387">
    <property type="entry name" value="HATPase_c"/>
    <property type="match status" value="1"/>
</dbReference>
<evidence type="ECO:0000256" key="5">
    <source>
        <dbReference type="ARBA" id="ARBA00022553"/>
    </source>
</evidence>
<gene>
    <name evidence="17" type="ORF">MJ923_13075</name>
</gene>
<dbReference type="Gene3D" id="3.30.565.10">
    <property type="entry name" value="Histidine kinase-like ATPase, C-terminal domain"/>
    <property type="match status" value="1"/>
</dbReference>
<dbReference type="InterPro" id="IPR036890">
    <property type="entry name" value="HATPase_C_sf"/>
</dbReference>
<keyword evidence="8" id="KW-0547">Nucleotide-binding</keyword>
<dbReference type="GO" id="GO:0005524">
    <property type="term" value="F:ATP binding"/>
    <property type="evidence" value="ECO:0007669"/>
    <property type="project" value="UniProtKB-KW"/>
</dbReference>
<dbReference type="GO" id="GO:0005886">
    <property type="term" value="C:plasma membrane"/>
    <property type="evidence" value="ECO:0007669"/>
    <property type="project" value="UniProtKB-SubCell"/>
</dbReference>
<evidence type="ECO:0000259" key="16">
    <source>
        <dbReference type="PROSITE" id="PS50885"/>
    </source>
</evidence>
<dbReference type="Gene3D" id="3.30.450.210">
    <property type="entry name" value="Two-component sensor protein CpxA, periplasmic domain"/>
    <property type="match status" value="1"/>
</dbReference>
<keyword evidence="9" id="KW-0418">Kinase</keyword>
<evidence type="ECO:0000256" key="13">
    <source>
        <dbReference type="ARBA" id="ARBA00023136"/>
    </source>
</evidence>
<dbReference type="InterPro" id="IPR038515">
    <property type="entry name" value="CpxA_peri_sf"/>
</dbReference>
<keyword evidence="7 14" id="KW-0812">Transmembrane</keyword>
<feature type="transmembrane region" description="Helical" evidence="14">
    <location>
        <begin position="164"/>
        <end position="185"/>
    </location>
</feature>
<dbReference type="InterPro" id="IPR032404">
    <property type="entry name" value="CpxA_peri"/>
</dbReference>
<protein>
    <recommendedName>
        <fullName evidence="3">histidine kinase</fullName>
        <ecNumber evidence="3">2.7.13.3</ecNumber>
    </recommendedName>
</protein>
<dbReference type="InterPro" id="IPR004358">
    <property type="entry name" value="Sig_transdc_His_kin-like_C"/>
</dbReference>
<reference evidence="17 18" key="1">
    <citation type="submission" date="2022-02" db="EMBL/GenBank/DDBJ databases">
        <title>The genome sequence of Shewanella sp. 3B26.</title>
        <authorList>
            <person name="Du J."/>
        </authorList>
    </citation>
    <scope>NUCLEOTIDE SEQUENCE [LARGE SCALE GENOMIC DNA]</scope>
    <source>
        <strain evidence="17 18">3B26</strain>
    </source>
</reference>
<dbReference type="CDD" id="cd00082">
    <property type="entry name" value="HisKA"/>
    <property type="match status" value="1"/>
</dbReference>
<evidence type="ECO:0000256" key="6">
    <source>
        <dbReference type="ARBA" id="ARBA00022679"/>
    </source>
</evidence>
<dbReference type="AlphaFoldDB" id="A0AAJ1F0I6"/>
<evidence type="ECO:0000256" key="3">
    <source>
        <dbReference type="ARBA" id="ARBA00012438"/>
    </source>
</evidence>
<dbReference type="GO" id="GO:0000155">
    <property type="term" value="F:phosphorelay sensor kinase activity"/>
    <property type="evidence" value="ECO:0007669"/>
    <property type="project" value="InterPro"/>
</dbReference>
<dbReference type="EC" id="2.7.13.3" evidence="3"/>
<evidence type="ECO:0000256" key="11">
    <source>
        <dbReference type="ARBA" id="ARBA00022989"/>
    </source>
</evidence>
<keyword evidence="6" id="KW-0808">Transferase</keyword>
<evidence type="ECO:0000313" key="17">
    <source>
        <dbReference type="EMBL" id="MCH4295236.1"/>
    </source>
</evidence>
<comment type="catalytic activity">
    <reaction evidence="1">
        <text>ATP + protein L-histidine = ADP + protein N-phospho-L-histidine.</text>
        <dbReference type="EC" id="2.7.13.3"/>
    </reaction>
</comment>
<dbReference type="InterPro" id="IPR003661">
    <property type="entry name" value="HisK_dim/P_dom"/>
</dbReference>
<feature type="domain" description="Histidine kinase" evidence="15">
    <location>
        <begin position="246"/>
        <end position="453"/>
    </location>
</feature>
<comment type="caution">
    <text evidence="17">The sequence shown here is derived from an EMBL/GenBank/DDBJ whole genome shotgun (WGS) entry which is preliminary data.</text>
</comment>
<name>A0AAJ1F0I6_9GAMM</name>
<dbReference type="PANTHER" id="PTHR45528">
    <property type="entry name" value="SENSOR HISTIDINE KINASE CPXA"/>
    <property type="match status" value="1"/>
</dbReference>
<keyword evidence="11 14" id="KW-1133">Transmembrane helix</keyword>
<feature type="transmembrane region" description="Helical" evidence="14">
    <location>
        <begin position="12"/>
        <end position="35"/>
    </location>
</feature>
<dbReference type="PANTHER" id="PTHR45528:SF1">
    <property type="entry name" value="SENSOR HISTIDINE KINASE CPXA"/>
    <property type="match status" value="1"/>
</dbReference>
<evidence type="ECO:0000256" key="2">
    <source>
        <dbReference type="ARBA" id="ARBA00004651"/>
    </source>
</evidence>
<keyword evidence="4" id="KW-1003">Cell membrane</keyword>
<evidence type="ECO:0000256" key="10">
    <source>
        <dbReference type="ARBA" id="ARBA00022840"/>
    </source>
</evidence>
<dbReference type="EMBL" id="JAKUDL010000004">
    <property type="protein sequence ID" value="MCH4295236.1"/>
    <property type="molecule type" value="Genomic_DNA"/>
</dbReference>
<dbReference type="InterPro" id="IPR036097">
    <property type="entry name" value="HisK_dim/P_sf"/>
</dbReference>
<dbReference type="PROSITE" id="PS50109">
    <property type="entry name" value="HIS_KIN"/>
    <property type="match status" value="1"/>
</dbReference>
<evidence type="ECO:0000256" key="14">
    <source>
        <dbReference type="SAM" id="Phobius"/>
    </source>
</evidence>
<dbReference type="InterPro" id="IPR003594">
    <property type="entry name" value="HATPase_dom"/>
</dbReference>
<dbReference type="Gene3D" id="1.10.287.130">
    <property type="match status" value="1"/>
</dbReference>
<dbReference type="CDD" id="cd06225">
    <property type="entry name" value="HAMP"/>
    <property type="match status" value="1"/>
</dbReference>
<dbReference type="PROSITE" id="PS50885">
    <property type="entry name" value="HAMP"/>
    <property type="match status" value="1"/>
</dbReference>
<evidence type="ECO:0000256" key="9">
    <source>
        <dbReference type="ARBA" id="ARBA00022777"/>
    </source>
</evidence>
<keyword evidence="13 14" id="KW-0472">Membrane</keyword>
<dbReference type="PRINTS" id="PR00344">
    <property type="entry name" value="BCTRLSENSOR"/>
</dbReference>
<dbReference type="Gene3D" id="6.10.340.10">
    <property type="match status" value="1"/>
</dbReference>